<dbReference type="Gene3D" id="3.40.50.300">
    <property type="entry name" value="P-loop containing nucleotide triphosphate hydrolases"/>
    <property type="match status" value="1"/>
</dbReference>
<dbReference type="PROSITE" id="PS51194">
    <property type="entry name" value="HELICASE_CTER"/>
    <property type="match status" value="1"/>
</dbReference>
<comment type="caution">
    <text evidence="2">The sequence shown here is derived from an EMBL/GenBank/DDBJ whole genome shotgun (WGS) entry which is preliminary data.</text>
</comment>
<proteinExistence type="predicted"/>
<dbReference type="SUPFAM" id="SSF52540">
    <property type="entry name" value="P-loop containing nucleoside triphosphate hydrolases"/>
    <property type="match status" value="1"/>
</dbReference>
<dbReference type="InterPro" id="IPR001650">
    <property type="entry name" value="Helicase_C-like"/>
</dbReference>
<dbReference type="GO" id="GO:0004386">
    <property type="term" value="F:helicase activity"/>
    <property type="evidence" value="ECO:0007669"/>
    <property type="project" value="UniProtKB-KW"/>
</dbReference>
<accession>A0A8T9CSV1</accession>
<sequence length="193" mass="22371">PRAEVVIATASLEVGFNDPSVGMVIQHKAPRNVASYLQRKGRAGRSRTMRPWMVAVLSEFGRDRVVYQRYEELINPEIKGQLLPMGNIHIQKMQAAMATLDWLSMKIPGSNIWSLLNKPQTKRESLDHLDRMLHLITAVIEQHAWQLELEKYLFYALRITDEQLQRVLWAPPSSIMMELLPTLKRQLTTQWSR</sequence>
<keyword evidence="2" id="KW-0547">Nucleotide-binding</keyword>
<dbReference type="AlphaFoldDB" id="A0A8T9CSV1"/>
<evidence type="ECO:0000313" key="3">
    <source>
        <dbReference type="Proteomes" id="UP000460654"/>
    </source>
</evidence>
<keyword evidence="2" id="KW-0347">Helicase</keyword>
<protein>
    <submittedName>
        <fullName evidence="2">Helicase</fullName>
    </submittedName>
</protein>
<evidence type="ECO:0000313" key="2">
    <source>
        <dbReference type="EMBL" id="TXU21345.1"/>
    </source>
</evidence>
<dbReference type="Pfam" id="PF00271">
    <property type="entry name" value="Helicase_C"/>
    <property type="match status" value="1"/>
</dbReference>
<feature type="non-terminal residue" evidence="2">
    <location>
        <position position="193"/>
    </location>
</feature>
<dbReference type="EMBL" id="QYOH01000502">
    <property type="protein sequence ID" value="TXU21345.1"/>
    <property type="molecule type" value="Genomic_DNA"/>
</dbReference>
<keyword evidence="2" id="KW-0378">Hydrolase</keyword>
<name>A0A8T9CSV1_ECOLX</name>
<organism evidence="2 3">
    <name type="scientific">Escherichia coli</name>
    <dbReference type="NCBI Taxonomy" id="562"/>
    <lineage>
        <taxon>Bacteria</taxon>
        <taxon>Pseudomonadati</taxon>
        <taxon>Pseudomonadota</taxon>
        <taxon>Gammaproteobacteria</taxon>
        <taxon>Enterobacterales</taxon>
        <taxon>Enterobacteriaceae</taxon>
        <taxon>Escherichia</taxon>
    </lineage>
</organism>
<gene>
    <name evidence="2" type="ORF">D4N09_29600</name>
</gene>
<reference evidence="2 3" key="1">
    <citation type="submission" date="2018-09" db="EMBL/GenBank/DDBJ databases">
        <title>Persistent metagenomic signatures of early life antibiotic treatment in the infant gut microbiota and resistome.</title>
        <authorList>
            <person name="Gasparrini A.J."/>
        </authorList>
    </citation>
    <scope>NUCLEOTIDE SEQUENCE [LARGE SCALE GENOMIC DNA]</scope>
    <source>
        <strain evidence="2 3">T0181B.E-10</strain>
    </source>
</reference>
<feature type="non-terminal residue" evidence="2">
    <location>
        <position position="1"/>
    </location>
</feature>
<dbReference type="Proteomes" id="UP000460654">
    <property type="component" value="Unassembled WGS sequence"/>
</dbReference>
<keyword evidence="2" id="KW-0067">ATP-binding</keyword>
<dbReference type="InterPro" id="IPR027417">
    <property type="entry name" value="P-loop_NTPase"/>
</dbReference>
<feature type="domain" description="Helicase C-terminal" evidence="1">
    <location>
        <begin position="1"/>
        <end position="91"/>
    </location>
</feature>
<dbReference type="RefSeq" id="WP_284498444.1">
    <property type="nucleotide sequence ID" value="NZ_QYOH01000502.1"/>
</dbReference>
<evidence type="ECO:0000259" key="1">
    <source>
        <dbReference type="PROSITE" id="PS51194"/>
    </source>
</evidence>